<keyword evidence="2" id="KW-0442">Lipid degradation</keyword>
<dbReference type="InterPro" id="IPR052580">
    <property type="entry name" value="Lipid_Hydrolase"/>
</dbReference>
<keyword evidence="1 2" id="KW-0443">Lipid metabolism</keyword>
<feature type="domain" description="PNPLA" evidence="3">
    <location>
        <begin position="8"/>
        <end position="195"/>
    </location>
</feature>
<comment type="caution">
    <text evidence="4">The sequence shown here is derived from an EMBL/GenBank/DDBJ whole genome shotgun (WGS) entry which is preliminary data.</text>
</comment>
<dbReference type="OrthoDB" id="9770965at2"/>
<dbReference type="EMBL" id="RAPN01000002">
    <property type="protein sequence ID" value="RKD88351.1"/>
    <property type="molecule type" value="Genomic_DNA"/>
</dbReference>
<proteinExistence type="predicted"/>
<reference evidence="4 5" key="1">
    <citation type="submission" date="2018-09" db="EMBL/GenBank/DDBJ databases">
        <title>Genomic Encyclopedia of Archaeal and Bacterial Type Strains, Phase II (KMG-II): from individual species to whole genera.</title>
        <authorList>
            <person name="Goeker M."/>
        </authorList>
    </citation>
    <scope>NUCLEOTIDE SEQUENCE [LARGE SCALE GENOMIC DNA]</scope>
    <source>
        <strain evidence="4 5">DSM 27148</strain>
    </source>
</reference>
<evidence type="ECO:0000313" key="4">
    <source>
        <dbReference type="EMBL" id="RKD88351.1"/>
    </source>
</evidence>
<name>A0A419VYQ2_9BACT</name>
<dbReference type="GO" id="GO:0016787">
    <property type="term" value="F:hydrolase activity"/>
    <property type="evidence" value="ECO:0007669"/>
    <property type="project" value="UniProtKB-UniRule"/>
</dbReference>
<protein>
    <submittedName>
        <fullName evidence="4">NTE family protein</fullName>
    </submittedName>
</protein>
<feature type="active site" description="Proton acceptor" evidence="2">
    <location>
        <position position="182"/>
    </location>
</feature>
<dbReference type="InterPro" id="IPR016035">
    <property type="entry name" value="Acyl_Trfase/lysoPLipase"/>
</dbReference>
<feature type="short sequence motif" description="GXSXG" evidence="2">
    <location>
        <begin position="41"/>
        <end position="45"/>
    </location>
</feature>
<sequence length="343" mass="39153">MAVQFRNLVFEGGGVKGIAYIGAMSILEQRGILKDIKRAGGTSAGAINALIFALGFNIQEQRGIMESTDFKAFMDDSWGIIRDIRRLAKHFGWNKGDFFTEWIGELIKKQMGTSKATFGDLRDSEKPDLYVIGTNLSTGYSEVFSHERHPDMELAQAVRISMSIPLFFAAVRYGEREDVYVDGGAMQNYPVKLFDREKYVDREREAIAIRSTDYYNKENARFLIENSDRSPYVFNCQTLGMRLDTREDIGLFRYNEPLQGKQITGFTDYAKALMAAVMQVQENAHLHSDDWQRTVYIDALNIKATDFNLTDEKKQALVEQGIAGAENYFKWFEDPNENPVNRI</sequence>
<evidence type="ECO:0000259" key="3">
    <source>
        <dbReference type="PROSITE" id="PS51635"/>
    </source>
</evidence>
<keyword evidence="5" id="KW-1185">Reference proteome</keyword>
<dbReference type="Gene3D" id="3.40.1090.10">
    <property type="entry name" value="Cytosolic phospholipase A2 catalytic domain"/>
    <property type="match status" value="2"/>
</dbReference>
<dbReference type="PROSITE" id="PS51635">
    <property type="entry name" value="PNPLA"/>
    <property type="match status" value="1"/>
</dbReference>
<dbReference type="PANTHER" id="PTHR46394">
    <property type="entry name" value="ANNEXIN"/>
    <property type="match status" value="1"/>
</dbReference>
<dbReference type="SUPFAM" id="SSF52151">
    <property type="entry name" value="FabD/lysophospholipase-like"/>
    <property type="match status" value="1"/>
</dbReference>
<feature type="active site" description="Nucleophile" evidence="2">
    <location>
        <position position="43"/>
    </location>
</feature>
<accession>A0A419VYQ2</accession>
<dbReference type="Proteomes" id="UP000283387">
    <property type="component" value="Unassembled WGS sequence"/>
</dbReference>
<dbReference type="Pfam" id="PF01734">
    <property type="entry name" value="Patatin"/>
    <property type="match status" value="1"/>
</dbReference>
<feature type="short sequence motif" description="DGA/G" evidence="2">
    <location>
        <begin position="182"/>
        <end position="184"/>
    </location>
</feature>
<dbReference type="GO" id="GO:0016042">
    <property type="term" value="P:lipid catabolic process"/>
    <property type="evidence" value="ECO:0007669"/>
    <property type="project" value="UniProtKB-UniRule"/>
</dbReference>
<gene>
    <name evidence="4" type="ORF">BC643_3500</name>
</gene>
<keyword evidence="2" id="KW-0378">Hydrolase</keyword>
<dbReference type="CDD" id="cd07207">
    <property type="entry name" value="Pat_ExoU_VipD_like"/>
    <property type="match status" value="1"/>
</dbReference>
<dbReference type="AlphaFoldDB" id="A0A419VYQ2"/>
<dbReference type="InterPro" id="IPR002641">
    <property type="entry name" value="PNPLA_dom"/>
</dbReference>
<organism evidence="4 5">
    <name type="scientific">Mangrovibacterium diazotrophicum</name>
    <dbReference type="NCBI Taxonomy" id="1261403"/>
    <lineage>
        <taxon>Bacteria</taxon>
        <taxon>Pseudomonadati</taxon>
        <taxon>Bacteroidota</taxon>
        <taxon>Bacteroidia</taxon>
        <taxon>Marinilabiliales</taxon>
        <taxon>Prolixibacteraceae</taxon>
        <taxon>Mangrovibacterium</taxon>
    </lineage>
</organism>
<dbReference type="PANTHER" id="PTHR46394:SF1">
    <property type="entry name" value="PNPLA DOMAIN-CONTAINING PROTEIN"/>
    <property type="match status" value="1"/>
</dbReference>
<evidence type="ECO:0000256" key="2">
    <source>
        <dbReference type="PROSITE-ProRule" id="PRU01161"/>
    </source>
</evidence>
<evidence type="ECO:0000256" key="1">
    <source>
        <dbReference type="ARBA" id="ARBA00023098"/>
    </source>
</evidence>
<evidence type="ECO:0000313" key="5">
    <source>
        <dbReference type="Proteomes" id="UP000283387"/>
    </source>
</evidence>
<dbReference type="RefSeq" id="WP_120274519.1">
    <property type="nucleotide sequence ID" value="NZ_RAPN01000002.1"/>
</dbReference>
<feature type="short sequence motif" description="GXGXXG" evidence="2">
    <location>
        <begin position="12"/>
        <end position="17"/>
    </location>
</feature>